<evidence type="ECO:0000256" key="11">
    <source>
        <dbReference type="PIRSR" id="PIRSR000460-1"/>
    </source>
</evidence>
<keyword evidence="14" id="KW-1185">Reference proteome</keyword>
<dbReference type="GO" id="GO:0030170">
    <property type="term" value="F:pyridoxal phosphate binding"/>
    <property type="evidence" value="ECO:0007669"/>
    <property type="project" value="InterPro"/>
</dbReference>
<dbReference type="EC" id="2.4.1.1" evidence="4"/>
<dbReference type="InterPro" id="IPR035090">
    <property type="entry name" value="Pyridoxal_P_attach_site"/>
</dbReference>
<evidence type="ECO:0000256" key="5">
    <source>
        <dbReference type="ARBA" id="ARBA00022533"/>
    </source>
</evidence>
<keyword evidence="5" id="KW-0021">Allosteric enzyme</keyword>
<dbReference type="InterPro" id="IPR052182">
    <property type="entry name" value="Glycogen/Maltodextrin_Phosph"/>
</dbReference>
<evidence type="ECO:0000256" key="2">
    <source>
        <dbReference type="ARBA" id="ARBA00001933"/>
    </source>
</evidence>
<dbReference type="GO" id="GO:0008184">
    <property type="term" value="F:glycogen phosphorylase activity"/>
    <property type="evidence" value="ECO:0007669"/>
    <property type="project" value="InterPro"/>
</dbReference>
<protein>
    <recommendedName>
        <fullName evidence="4">glycogen phosphorylase</fullName>
        <ecNumber evidence="4">2.4.1.1</ecNumber>
    </recommendedName>
</protein>
<proteinExistence type="inferred from homology"/>
<dbReference type="AlphaFoldDB" id="A0A1I2YHJ7"/>
<dbReference type="Proteomes" id="UP000199337">
    <property type="component" value="Unassembled WGS sequence"/>
</dbReference>
<dbReference type="PANTHER" id="PTHR42655">
    <property type="entry name" value="GLYCOGEN PHOSPHORYLASE"/>
    <property type="match status" value="1"/>
</dbReference>
<dbReference type="Pfam" id="PF00343">
    <property type="entry name" value="Phosphorylase"/>
    <property type="match status" value="1"/>
</dbReference>
<name>A0A1I2YHJ7_9FIRM</name>
<evidence type="ECO:0000256" key="4">
    <source>
        <dbReference type="ARBA" id="ARBA00012591"/>
    </source>
</evidence>
<evidence type="ECO:0000256" key="1">
    <source>
        <dbReference type="ARBA" id="ARBA00001275"/>
    </source>
</evidence>
<organism evidence="13 14">
    <name type="scientific">Desulfotruncus arcticus DSM 17038</name>
    <dbReference type="NCBI Taxonomy" id="1121424"/>
    <lineage>
        <taxon>Bacteria</taxon>
        <taxon>Bacillati</taxon>
        <taxon>Bacillota</taxon>
        <taxon>Clostridia</taxon>
        <taxon>Eubacteriales</taxon>
        <taxon>Desulfallaceae</taxon>
        <taxon>Desulfotruncus</taxon>
    </lineage>
</organism>
<feature type="domain" description="DUF3417" evidence="12">
    <location>
        <begin position="13"/>
        <end position="120"/>
    </location>
</feature>
<accession>A0A1I2YHJ7</accession>
<dbReference type="PROSITE" id="PS00102">
    <property type="entry name" value="PHOSPHORYLASE"/>
    <property type="match status" value="1"/>
</dbReference>
<evidence type="ECO:0000256" key="9">
    <source>
        <dbReference type="ARBA" id="ARBA00023277"/>
    </source>
</evidence>
<dbReference type="RefSeq" id="WP_092474444.1">
    <property type="nucleotide sequence ID" value="NZ_FOOX01000021.1"/>
</dbReference>
<dbReference type="PANTHER" id="PTHR42655:SF1">
    <property type="entry name" value="GLYCOGEN PHOSPHORYLASE"/>
    <property type="match status" value="1"/>
</dbReference>
<evidence type="ECO:0000256" key="10">
    <source>
        <dbReference type="ARBA" id="ARBA00025174"/>
    </source>
</evidence>
<comment type="cofactor">
    <cofactor evidence="2">
        <name>pyridoxal 5'-phosphate</name>
        <dbReference type="ChEBI" id="CHEBI:597326"/>
    </cofactor>
</comment>
<dbReference type="InterPro" id="IPR000811">
    <property type="entry name" value="Glyco_trans_35"/>
</dbReference>
<keyword evidence="6" id="KW-0328">Glycosyltransferase</keyword>
<evidence type="ECO:0000256" key="8">
    <source>
        <dbReference type="ARBA" id="ARBA00022898"/>
    </source>
</evidence>
<dbReference type="GO" id="GO:0005975">
    <property type="term" value="P:carbohydrate metabolic process"/>
    <property type="evidence" value="ECO:0007669"/>
    <property type="project" value="InterPro"/>
</dbReference>
<keyword evidence="9" id="KW-0119">Carbohydrate metabolism</keyword>
<keyword evidence="8 11" id="KW-0663">Pyridoxal phosphate</keyword>
<dbReference type="InterPro" id="IPR024517">
    <property type="entry name" value="Glycogen_phosphorylase_DUF3417"/>
</dbReference>
<keyword evidence="7" id="KW-0808">Transferase</keyword>
<dbReference type="Gene3D" id="3.40.50.2000">
    <property type="entry name" value="Glycogen Phosphorylase B"/>
    <property type="match status" value="3"/>
</dbReference>
<dbReference type="NCBIfam" id="TIGR02094">
    <property type="entry name" value="more_P_ylases"/>
    <property type="match status" value="1"/>
</dbReference>
<evidence type="ECO:0000256" key="3">
    <source>
        <dbReference type="ARBA" id="ARBA00006047"/>
    </source>
</evidence>
<dbReference type="OrthoDB" id="9760804at2"/>
<comment type="similarity">
    <text evidence="3">Belongs to the glycogen phosphorylase family.</text>
</comment>
<evidence type="ECO:0000256" key="7">
    <source>
        <dbReference type="ARBA" id="ARBA00022679"/>
    </source>
</evidence>
<dbReference type="EMBL" id="FOOX01000021">
    <property type="protein sequence ID" value="SFH24859.1"/>
    <property type="molecule type" value="Genomic_DNA"/>
</dbReference>
<comment type="function">
    <text evidence="10">Phosphorylase is an important allosteric enzyme in carbohydrate metabolism. Enzymes from different sources differ in their regulatory mechanisms and in their natural substrates. However, all known phosphorylases share catalytic and structural properties.</text>
</comment>
<gene>
    <name evidence="13" type="ORF">SAMN05660649_04411</name>
</gene>
<dbReference type="STRING" id="341036.SAMN05660649_04411"/>
<dbReference type="SUPFAM" id="SSF53756">
    <property type="entry name" value="UDP-Glycosyltransferase/glycogen phosphorylase"/>
    <property type="match status" value="1"/>
</dbReference>
<evidence type="ECO:0000313" key="14">
    <source>
        <dbReference type="Proteomes" id="UP000199337"/>
    </source>
</evidence>
<evidence type="ECO:0000259" key="12">
    <source>
        <dbReference type="Pfam" id="PF11897"/>
    </source>
</evidence>
<dbReference type="PIRSF" id="PIRSF000460">
    <property type="entry name" value="Pprylas_GlgP"/>
    <property type="match status" value="1"/>
</dbReference>
<evidence type="ECO:0000256" key="6">
    <source>
        <dbReference type="ARBA" id="ARBA00022676"/>
    </source>
</evidence>
<dbReference type="InterPro" id="IPR011834">
    <property type="entry name" value="Agluc_phsphrylas"/>
</dbReference>
<comment type="catalytic activity">
    <reaction evidence="1">
        <text>[(1-&gt;4)-alpha-D-glucosyl](n) + phosphate = [(1-&gt;4)-alpha-D-glucosyl](n-1) + alpha-D-glucose 1-phosphate</text>
        <dbReference type="Rhea" id="RHEA:41732"/>
        <dbReference type="Rhea" id="RHEA-COMP:9584"/>
        <dbReference type="Rhea" id="RHEA-COMP:9586"/>
        <dbReference type="ChEBI" id="CHEBI:15444"/>
        <dbReference type="ChEBI" id="CHEBI:43474"/>
        <dbReference type="ChEBI" id="CHEBI:58601"/>
        <dbReference type="EC" id="2.4.1.1"/>
    </reaction>
</comment>
<feature type="modified residue" description="N6-(pyridoxal phosphate)lysine" evidence="11">
    <location>
        <position position="604"/>
    </location>
</feature>
<evidence type="ECO:0000313" key="13">
    <source>
        <dbReference type="EMBL" id="SFH24859.1"/>
    </source>
</evidence>
<dbReference type="Pfam" id="PF11897">
    <property type="entry name" value="DUF3417"/>
    <property type="match status" value="1"/>
</dbReference>
<sequence>MYPYRTISIIPRLPESIGRLRELAYNLWYSWNDQAMELFRFINPRLWEEVYHNPVQFLLRANEDELNNAAENKQFTNNYRKVMDSFDHYMQEKTWYDNCKTPESTQLIAYFSAEFGVHESHPTYSGGLGLLAGDHCKAASDLGLPFVGVGLLYKQGYFTQLIDSDGNQKPDYPFQNFSEMPITPVIDETGRELIVDVKLPGRRVYARIWKMLVGRVCILFLDADLTANRLEDRALTGQLYGGDKETRISQEILLGRAGVRALRAMGLKPTVWHINEGHAAFLLIERVRELAEEQGLPLGPALEAVRADSIFTTHTPVPAGHDVFTFEMVDRYYSHLYERMGLTREQLLELAKDLPEGGFNMTLLALRFCGHCNGVSRLHGEVSRAMFHHLYQGIPVEEVPISHITNGIHTLTWLAPELRELFNTYFDHDWEKKIANSATWAEVDAIPDKDFWQVHTALKAKALDFARKKLIEQRTRNQETFDRVKEVENYLTPNTLTIGFARRFATYKRANLIFSNKDQLLKLLNNPNGPVQLIFAGKAHPADTAGQELIKQINDLAAEEQFRGKIIFLENYDINVARCLVQGVDVWLNTPRRPMEASGTSGMKAALNGVLNCSILDGWWPEAYNGENGFSIGADWDFNDEEAQDKYDYNSLLTVLNQVIIPAFYDRQPDGTPVKWIQKMKQSIKTIAPRFSTERMVTEYTEKFYLSAMQRNSIFTADNYQMCQEMYKFKQFLINNWHNVQIINVQASEAETMPLGDELFIQATVRLKQIPREYIQVEIAYGEKCKDGLFRIHTLPLTAVDSCSSGDHIYEGSVALPQGNYGYTVRVRPNSPYFTHHFELPLVCWAPSF</sequence>
<reference evidence="14" key="1">
    <citation type="submission" date="2016-10" db="EMBL/GenBank/DDBJ databases">
        <authorList>
            <person name="Varghese N."/>
            <person name="Submissions S."/>
        </authorList>
    </citation>
    <scope>NUCLEOTIDE SEQUENCE [LARGE SCALE GENOMIC DNA]</scope>
    <source>
        <strain evidence="14">DSM 17038</strain>
    </source>
</reference>